<evidence type="ECO:0000256" key="1">
    <source>
        <dbReference type="ARBA" id="ARBA00000900"/>
    </source>
</evidence>
<dbReference type="GO" id="GO:0000151">
    <property type="term" value="C:ubiquitin ligase complex"/>
    <property type="evidence" value="ECO:0007669"/>
    <property type="project" value="TreeGrafter"/>
</dbReference>
<evidence type="ECO:0000313" key="13">
    <source>
        <dbReference type="Proteomes" id="UP000054144"/>
    </source>
</evidence>
<comment type="catalytic activity">
    <reaction evidence="1 10">
        <text>S-ubiquitinyl-[E2 ubiquitin-conjugating enzyme]-L-cysteine + [acceptor protein]-L-lysine = [E2 ubiquitin-conjugating enzyme]-L-cysteine + N(6)-ubiquitinyl-[acceptor protein]-L-lysine.</text>
        <dbReference type="EC" id="2.3.2.27"/>
    </reaction>
</comment>
<dbReference type="Gene3D" id="2.10.110.30">
    <property type="match status" value="1"/>
</dbReference>
<dbReference type="InterPro" id="IPR055194">
    <property type="entry name" value="UBR1-like_WH"/>
</dbReference>
<keyword evidence="4 10" id="KW-0479">Metal-binding</keyword>
<feature type="zinc finger region" description="UBR-type" evidence="9">
    <location>
        <begin position="65"/>
        <end position="137"/>
    </location>
</feature>
<keyword evidence="13" id="KW-1185">Reference proteome</keyword>
<dbReference type="InterPro" id="IPR003126">
    <property type="entry name" value="Znf_UBR"/>
</dbReference>
<dbReference type="EC" id="2.3.2.27" evidence="10"/>
<dbReference type="GO" id="GO:0005737">
    <property type="term" value="C:cytoplasm"/>
    <property type="evidence" value="ECO:0007669"/>
    <property type="project" value="TreeGrafter"/>
</dbReference>
<dbReference type="GO" id="GO:0061630">
    <property type="term" value="F:ubiquitin protein ligase activity"/>
    <property type="evidence" value="ECO:0007669"/>
    <property type="project" value="UniProtKB-UniRule"/>
</dbReference>
<dbReference type="EMBL" id="KN881630">
    <property type="protein sequence ID" value="KIY52668.1"/>
    <property type="molecule type" value="Genomic_DNA"/>
</dbReference>
<dbReference type="InterPro" id="IPR042065">
    <property type="entry name" value="E3_ELL-like"/>
</dbReference>
<comment type="pathway">
    <text evidence="2 10">Protein modification; protein ubiquitination.</text>
</comment>
<dbReference type="Pfam" id="PF02207">
    <property type="entry name" value="zf-UBR"/>
    <property type="match status" value="1"/>
</dbReference>
<keyword evidence="5 10" id="KW-0863">Zinc-finger</keyword>
<keyword evidence="7 10" id="KW-0862">Zinc</keyword>
<evidence type="ECO:0000256" key="10">
    <source>
        <dbReference type="RuleBase" id="RU366018"/>
    </source>
</evidence>
<keyword evidence="3 10" id="KW-0808">Transferase</keyword>
<dbReference type="PANTHER" id="PTHR21497">
    <property type="entry name" value="UBIQUITIN LIGASE E3 ALPHA-RELATED"/>
    <property type="match status" value="1"/>
</dbReference>
<accession>A0A0D7APF4</accession>
<dbReference type="PANTHER" id="PTHR21497:SF24">
    <property type="entry name" value="E3 UBIQUITIN-PROTEIN LIGASE UBR1"/>
    <property type="match status" value="1"/>
</dbReference>
<evidence type="ECO:0000259" key="11">
    <source>
        <dbReference type="PROSITE" id="PS51157"/>
    </source>
</evidence>
<dbReference type="InterPro" id="IPR039164">
    <property type="entry name" value="UBR1-like"/>
</dbReference>
<dbReference type="GO" id="GO:0008270">
    <property type="term" value="F:zinc ion binding"/>
    <property type="evidence" value="ECO:0007669"/>
    <property type="project" value="UniProtKB-UniRule"/>
</dbReference>
<proteinExistence type="inferred from homology"/>
<evidence type="ECO:0000256" key="6">
    <source>
        <dbReference type="ARBA" id="ARBA00022786"/>
    </source>
</evidence>
<dbReference type="Pfam" id="PF18995">
    <property type="entry name" value="PRT6_C"/>
    <property type="match status" value="1"/>
</dbReference>
<evidence type="ECO:0000256" key="7">
    <source>
        <dbReference type="ARBA" id="ARBA00022833"/>
    </source>
</evidence>
<dbReference type="Proteomes" id="UP000054144">
    <property type="component" value="Unassembled WGS sequence"/>
</dbReference>
<sequence>MSDPQDPLAHLRFALETMPGSRKYVFTPATRDDIVSALDISFWGQYGALKDTDTNPDLDPPVPGRACAHIFRKGETCFRCRDCASDDSVVLCARCFRATRHAGHNVSFFVAQQPGGCCDCCDPEAWAIPLHCPHHPEGNVDAASIATTLELLPLDLLASMRRTAAYAIDFILDTLDTSPEDTQLPQNSADLRLPQNEADLRLLPSSDPMRKDVFCLVLWNDDKHSFDETEKVLTEVLSKTEIPDVFDEQDRAEYISALVRRVDADGRGVIEISANAHRLLEQAHFMAQIDLGVTVRRAYDTFREQMSDVLIDWLRDLSRVRIDFRRLPGAEQRGLGRDPMMVRHIIFDAFMQRRNSMSFDVSKVNVAFGNENLGQARLDALFLLHTRLWKKPRLSLKEIYSAVIALSMGHKLAVAGHFAVVYPRIIDAYLLVDREAETSIKYFALQLFTTPSVAYHLARNDTTNNFNLVNRILTIISAFFQNHITDKHINPVEIFPGKPQPPLDPEAFPFKSKRFMPVFSDLRYLCQTPRLSPLVTSAEGEVPRMTVQYLIARDPQYLNAFVRTCLLFVGISPNKRAERAHVEYETDAWISVFNVTLSLARIVRVYGEAFGAGRARPSDLVRAIWTVLYTIIIQPSSGEPPLRGSGGPVVFEQVRFGDATYSIVSFDVLQGRVSFHNSLHWLLVELFKHVDLLSEEALASDSLGSLREVVLKYANESAVLTIIDYPLRVLAMIAQIRNGLWVRNGFAIRGQLLHYRDFMLRELCYDQDLFILQTALVILDPNTVLVSILRRFGLTTFFGAHDPFQRPPYSTLGHPTYDPSQLWGMVEELLYVLITLLSETSHATHMDIEQTVRREIIHALAVGTSRVYAGRTTYSELVKRVAERLSDDPCFERVLAKVSIFNAPKGEKDVGTYELREECFDEVNPWFYHYTRNKREEAQEVLAKRMESKRNGHTVLIPKTFSEQVTHGPFAILPAVFESDVLLQIVFYTVCNILEVSASPPPGMEAVLEQILHLIMLALVERPSIFSHLSAIKMFGTRARVFPDSDLDGDESMRTVFDVLCVMERQETFKAYKPRIAWILDQIEVNVGYGDLRVQLHALRTSGKAAEAEAHEDTEVLKKRAAQARKAAIMERMKAQQASFAVNMSFEDEEDMEDEEDGSDAEATTSFGTCIVCQEDLTILRTFGMLGLIQPSRFIRKTPEVTGGTYLNEVLQGPESLDRRTAASAGTAFPPGVQDTEENRNHEPSFGGFPAQCTRFGVHVSVCRHMMHLDCFQVYNQSIRARHRSQTTRNHPENTHRREFICPLCKSLGNIILPVVATPDVQPNPLSFPDWIRSAGIGILKSKPDSLLESLQNRNGTGEFCFWAAQDPDYVNTMRSVERWEGMDNAKMVDILVGITRSISMQSRHLRKGPEVEPGERGAGMYIPQDLVGYTIAVMEIAERGQGETYGSDEATKSQTRVVRGLLACLTKLSSVHFKGRPDEGRDAIRQAIVKRLLPEWSRTSLTSFSYPLLLRDPLTVLIETAAVAPEMLPHVLTLTYYACLARTVIGLVFMLSKSRHHGTSTAQLGRPRYRDLFGDVRMFFMSVVRHSPVFEHTATIVFETLGEARIERLLYAFTLPFLRHAVILCNAALPSLFATEAPVEDDACEYARLLAKLRLPPLSDLPNQDTLQNALSGWCAHYGHAHAAAQIDCLVSLDSPVVYRLAHLPTVLDTLFAAPERAMTCDRCGTVPADLAICMFCGIVCCMMGDCCRDRENGDRGECNMHTRECGGVVGLYFLLKRCSILYLYAGNGCFAYPPYLDIHGEMDPSMRRGRRQYLHHARWEEIRRVWLTHGIPTLITRKLEGNIDQGGWEML</sequence>
<gene>
    <name evidence="12" type="ORF">FISHEDRAFT_34734</name>
</gene>
<keyword evidence="6 10" id="KW-0833">Ubl conjugation pathway</keyword>
<dbReference type="Pfam" id="PF22960">
    <property type="entry name" value="WHD_UBR1"/>
    <property type="match status" value="1"/>
</dbReference>
<comment type="similarity">
    <text evidence="8 10">Belongs to the E3 ubiquitin-protein ligase UBR1-like family.</text>
</comment>
<protein>
    <recommendedName>
        <fullName evidence="10">E3 ubiquitin-protein ligase</fullName>
        <ecNumber evidence="10">2.3.2.27</ecNumber>
    </recommendedName>
</protein>
<evidence type="ECO:0000256" key="4">
    <source>
        <dbReference type="ARBA" id="ARBA00022723"/>
    </source>
</evidence>
<dbReference type="InterPro" id="IPR036390">
    <property type="entry name" value="WH_DNA-bd_sf"/>
</dbReference>
<dbReference type="SUPFAM" id="SSF46785">
    <property type="entry name" value="Winged helix' DNA-binding domain"/>
    <property type="match status" value="1"/>
</dbReference>
<dbReference type="GO" id="GO:0071596">
    <property type="term" value="P:ubiquitin-dependent protein catabolic process via the N-end rule pathway"/>
    <property type="evidence" value="ECO:0007669"/>
    <property type="project" value="UniProtKB-UniRule"/>
</dbReference>
<organism evidence="12 13">
    <name type="scientific">Fistulina hepatica ATCC 64428</name>
    <dbReference type="NCBI Taxonomy" id="1128425"/>
    <lineage>
        <taxon>Eukaryota</taxon>
        <taxon>Fungi</taxon>
        <taxon>Dikarya</taxon>
        <taxon>Basidiomycota</taxon>
        <taxon>Agaricomycotina</taxon>
        <taxon>Agaricomycetes</taxon>
        <taxon>Agaricomycetidae</taxon>
        <taxon>Agaricales</taxon>
        <taxon>Fistulinaceae</taxon>
        <taxon>Fistulina</taxon>
    </lineage>
</organism>
<evidence type="ECO:0000256" key="2">
    <source>
        <dbReference type="ARBA" id="ARBA00004906"/>
    </source>
</evidence>
<dbReference type="InterPro" id="IPR044046">
    <property type="entry name" value="E3_ligase_UBR-like_C"/>
</dbReference>
<dbReference type="UniPathway" id="UPA00143"/>
<dbReference type="Gene3D" id="1.10.10.2670">
    <property type="entry name" value="E3 ubiquitin-protein ligase"/>
    <property type="match status" value="1"/>
</dbReference>
<dbReference type="CDD" id="cd19673">
    <property type="entry name" value="UBR-box_UBR3"/>
    <property type="match status" value="1"/>
</dbReference>
<reference evidence="12 13" key="1">
    <citation type="journal article" date="2015" name="Fungal Genet. Biol.">
        <title>Evolution of novel wood decay mechanisms in Agaricales revealed by the genome sequences of Fistulina hepatica and Cylindrobasidium torrendii.</title>
        <authorList>
            <person name="Floudas D."/>
            <person name="Held B.W."/>
            <person name="Riley R."/>
            <person name="Nagy L.G."/>
            <person name="Koehler G."/>
            <person name="Ransdell A.S."/>
            <person name="Younus H."/>
            <person name="Chow J."/>
            <person name="Chiniquy J."/>
            <person name="Lipzen A."/>
            <person name="Tritt A."/>
            <person name="Sun H."/>
            <person name="Haridas S."/>
            <person name="LaButti K."/>
            <person name="Ohm R.A."/>
            <person name="Kues U."/>
            <person name="Blanchette R.A."/>
            <person name="Grigoriev I.V."/>
            <person name="Minto R.E."/>
            <person name="Hibbett D.S."/>
        </authorList>
    </citation>
    <scope>NUCLEOTIDE SEQUENCE [LARGE SCALE GENOMIC DNA]</scope>
    <source>
        <strain evidence="12 13">ATCC 64428</strain>
    </source>
</reference>
<evidence type="ECO:0000256" key="5">
    <source>
        <dbReference type="ARBA" id="ARBA00022771"/>
    </source>
</evidence>
<comment type="function">
    <text evidence="10">Ubiquitin ligase protein which is a component of the N-end rule pathway. Recognizes and binds to proteins bearing specific N-terminal residues that are destabilizing according to the N-end rule, leading to their ubiquitination and subsequent degradation.</text>
</comment>
<dbReference type="PROSITE" id="PS51157">
    <property type="entry name" value="ZF_UBR"/>
    <property type="match status" value="1"/>
</dbReference>
<evidence type="ECO:0000256" key="3">
    <source>
        <dbReference type="ARBA" id="ARBA00022679"/>
    </source>
</evidence>
<name>A0A0D7APF4_9AGAR</name>
<evidence type="ECO:0000256" key="8">
    <source>
        <dbReference type="ARBA" id="ARBA00046341"/>
    </source>
</evidence>
<feature type="domain" description="UBR-type" evidence="11">
    <location>
        <begin position="65"/>
        <end position="137"/>
    </location>
</feature>
<evidence type="ECO:0000256" key="9">
    <source>
        <dbReference type="PROSITE-ProRule" id="PRU00508"/>
    </source>
</evidence>
<dbReference type="SMART" id="SM00396">
    <property type="entry name" value="ZnF_UBR1"/>
    <property type="match status" value="1"/>
</dbReference>
<evidence type="ECO:0000313" key="12">
    <source>
        <dbReference type="EMBL" id="KIY52668.1"/>
    </source>
</evidence>
<dbReference type="FunFam" id="2.10.110.30:FF:000002">
    <property type="entry name" value="Putative e3 ubiquitin-protein ligase ubr3"/>
    <property type="match status" value="1"/>
</dbReference>
<dbReference type="GO" id="GO:0016567">
    <property type="term" value="P:protein ubiquitination"/>
    <property type="evidence" value="ECO:0007669"/>
    <property type="project" value="UniProtKB-UniRule"/>
</dbReference>
<dbReference type="CDD" id="cd16482">
    <property type="entry name" value="RING-H2_UBR1-like"/>
    <property type="match status" value="1"/>
</dbReference>
<dbReference type="OrthoDB" id="26387at2759"/>